<name>A0A6C0AIR3_9ZZZZ</name>
<sequence>MASKRTLTSAFFDQFAAFATELCEMYPSDADFSLFSNTLSLIKMTNPAMVVSYVVDNVLQFEDKIMKSDESFFLDYDFREYTSHVDMNIFQKLKQYIEKMSPASKQNVWKYIQNIVRLAKAIHSA</sequence>
<proteinExistence type="predicted"/>
<protein>
    <submittedName>
        <fullName evidence="1">Uncharacterized protein</fullName>
    </submittedName>
</protein>
<evidence type="ECO:0000313" key="1">
    <source>
        <dbReference type="EMBL" id="QHS79546.1"/>
    </source>
</evidence>
<dbReference type="EMBL" id="MN740647">
    <property type="protein sequence ID" value="QHS79546.1"/>
    <property type="molecule type" value="Genomic_DNA"/>
</dbReference>
<dbReference type="AlphaFoldDB" id="A0A6C0AIR3"/>
<organism evidence="1">
    <name type="scientific">viral metagenome</name>
    <dbReference type="NCBI Taxonomy" id="1070528"/>
    <lineage>
        <taxon>unclassified sequences</taxon>
        <taxon>metagenomes</taxon>
        <taxon>organismal metagenomes</taxon>
    </lineage>
</organism>
<reference evidence="1" key="1">
    <citation type="journal article" date="2020" name="Nature">
        <title>Giant virus diversity and host interactions through global metagenomics.</title>
        <authorList>
            <person name="Schulz F."/>
            <person name="Roux S."/>
            <person name="Paez-Espino D."/>
            <person name="Jungbluth S."/>
            <person name="Walsh D.A."/>
            <person name="Denef V.J."/>
            <person name="McMahon K.D."/>
            <person name="Konstantinidis K.T."/>
            <person name="Eloe-Fadrosh E.A."/>
            <person name="Kyrpides N.C."/>
            <person name="Woyke T."/>
        </authorList>
    </citation>
    <scope>NUCLEOTIDE SEQUENCE</scope>
    <source>
        <strain evidence="1">GVMAG-S-1035237-23</strain>
    </source>
</reference>
<accession>A0A6C0AIR3</accession>